<comment type="caution">
    <text evidence="1">The sequence shown here is derived from an EMBL/GenBank/DDBJ whole genome shotgun (WGS) entry which is preliminary data.</text>
</comment>
<dbReference type="Proteomes" id="UP000003146">
    <property type="component" value="Unassembled WGS sequence"/>
</dbReference>
<gene>
    <name evidence="1" type="ORF">BACCOP_04370</name>
</gene>
<proteinExistence type="predicted"/>
<protein>
    <submittedName>
        <fullName evidence="1">Uncharacterized protein</fullName>
    </submittedName>
</protein>
<sequence length="60" mass="6732">MYQGVHTFHGPAAGEDAPDADVLVYDEDVRILALLERALRRVDADKLRRSSNLMLKVILP</sequence>
<dbReference type="AlphaFoldDB" id="B3JQZ3"/>
<dbReference type="EMBL" id="ABIY02000135">
    <property type="protein sequence ID" value="EDU98607.1"/>
    <property type="molecule type" value="Genomic_DNA"/>
</dbReference>
<evidence type="ECO:0000313" key="2">
    <source>
        <dbReference type="Proteomes" id="UP000003146"/>
    </source>
</evidence>
<evidence type="ECO:0000313" key="1">
    <source>
        <dbReference type="EMBL" id="EDU98607.1"/>
    </source>
</evidence>
<name>B3JQZ3_9BACT</name>
<organism evidence="1 2">
    <name type="scientific">Phocaeicola coprocola DSM 17136</name>
    <dbReference type="NCBI Taxonomy" id="470145"/>
    <lineage>
        <taxon>Bacteria</taxon>
        <taxon>Pseudomonadati</taxon>
        <taxon>Bacteroidota</taxon>
        <taxon>Bacteroidia</taxon>
        <taxon>Bacteroidales</taxon>
        <taxon>Bacteroidaceae</taxon>
        <taxon>Phocaeicola</taxon>
    </lineage>
</organism>
<reference evidence="1 2" key="2">
    <citation type="submission" date="2008-04" db="EMBL/GenBank/DDBJ databases">
        <authorList>
            <person name="Fulton L."/>
            <person name="Clifton S."/>
            <person name="Fulton B."/>
            <person name="Xu J."/>
            <person name="Minx P."/>
            <person name="Pepin K.H."/>
            <person name="Johnson M."/>
            <person name="Thiruvilangam P."/>
            <person name="Bhonagiri V."/>
            <person name="Nash W.E."/>
            <person name="Mardis E.R."/>
            <person name="Wilson R.K."/>
        </authorList>
    </citation>
    <scope>NUCLEOTIDE SEQUENCE [LARGE SCALE GENOMIC DNA]</scope>
    <source>
        <strain evidence="1 2">DSM 17136</strain>
    </source>
</reference>
<accession>B3JQZ3</accession>
<dbReference type="HOGENOM" id="CLU_2931465_0_0_10"/>
<reference evidence="1 2" key="1">
    <citation type="submission" date="2008-04" db="EMBL/GenBank/DDBJ databases">
        <title>Draft genome sequence of Bacteroides coprocola (DSM 17136).</title>
        <authorList>
            <person name="Sudarsanam P."/>
            <person name="Ley R."/>
            <person name="Guruge J."/>
            <person name="Turnbaugh P.J."/>
            <person name="Mahowald M."/>
            <person name="Liep D."/>
            <person name="Gordon J."/>
        </authorList>
    </citation>
    <scope>NUCLEOTIDE SEQUENCE [LARGE SCALE GENOMIC DNA]</scope>
    <source>
        <strain evidence="1 2">DSM 17136</strain>
    </source>
</reference>